<dbReference type="PANTHER" id="PTHR43544">
    <property type="entry name" value="SHORT-CHAIN DEHYDROGENASE/REDUCTASE"/>
    <property type="match status" value="1"/>
</dbReference>
<sequence>MGWRFGHALADMKTLILGHTGGIGAALLRHLQDAGHEVTGLSRADGLELGDQNSIADAAEALRGQRFDLIFNATGGLVIDGHPPEKSIAQIDAKAMAAQFALNAIGVALLLRHFSPLMRPDSRAVFASLSARIGSITDNRLGGWISYRAAKAAQNQIVKTAAIEIARKQKQHIVVALHPGTVQTALTRDYADRYPTITPERAAGALLGVIEGLSPQDSGSFRDWKGKEIPW</sequence>
<dbReference type="InterPro" id="IPR002347">
    <property type="entry name" value="SDR_fam"/>
</dbReference>
<dbReference type="EMBL" id="FZQB01000006">
    <property type="protein sequence ID" value="SNT73954.1"/>
    <property type="molecule type" value="Genomic_DNA"/>
</dbReference>
<dbReference type="InterPro" id="IPR036291">
    <property type="entry name" value="NAD(P)-bd_dom_sf"/>
</dbReference>
<dbReference type="GO" id="GO:0016491">
    <property type="term" value="F:oxidoreductase activity"/>
    <property type="evidence" value="ECO:0007669"/>
    <property type="project" value="TreeGrafter"/>
</dbReference>
<organism evidence="1 2">
    <name type="scientific">Paracoccus seriniphilus</name>
    <dbReference type="NCBI Taxonomy" id="184748"/>
    <lineage>
        <taxon>Bacteria</taxon>
        <taxon>Pseudomonadati</taxon>
        <taxon>Pseudomonadota</taxon>
        <taxon>Alphaproteobacteria</taxon>
        <taxon>Rhodobacterales</taxon>
        <taxon>Paracoccaceae</taxon>
        <taxon>Paracoccus</taxon>
    </lineage>
</organism>
<proteinExistence type="predicted"/>
<dbReference type="AlphaFoldDB" id="A0A239PUH7"/>
<name>A0A239PUH7_9RHOB</name>
<protein>
    <submittedName>
        <fullName evidence="1">NAD(P)-dependent dehydrogenase, short-chain alcohol dehydrogenase family</fullName>
    </submittedName>
</protein>
<dbReference type="Gene3D" id="3.40.50.720">
    <property type="entry name" value="NAD(P)-binding Rossmann-like Domain"/>
    <property type="match status" value="1"/>
</dbReference>
<reference evidence="1 2" key="1">
    <citation type="submission" date="2017-07" db="EMBL/GenBank/DDBJ databases">
        <authorList>
            <person name="Sun Z.S."/>
            <person name="Albrecht U."/>
            <person name="Echele G."/>
            <person name="Lee C.C."/>
        </authorList>
    </citation>
    <scope>NUCLEOTIDE SEQUENCE [LARGE SCALE GENOMIC DNA]</scope>
    <source>
        <strain evidence="1 2">DSM 14827</strain>
    </source>
</reference>
<evidence type="ECO:0000313" key="1">
    <source>
        <dbReference type="EMBL" id="SNT73954.1"/>
    </source>
</evidence>
<dbReference type="GO" id="GO:0005737">
    <property type="term" value="C:cytoplasm"/>
    <property type="evidence" value="ECO:0007669"/>
    <property type="project" value="TreeGrafter"/>
</dbReference>
<accession>A0A239PUH7</accession>
<gene>
    <name evidence="1" type="ORF">SAMN05444959_106134</name>
</gene>
<dbReference type="PRINTS" id="PR00081">
    <property type="entry name" value="GDHRDH"/>
</dbReference>
<dbReference type="RefSeq" id="WP_245847081.1">
    <property type="nucleotide sequence ID" value="NZ_CP067130.1"/>
</dbReference>
<dbReference type="Pfam" id="PF13561">
    <property type="entry name" value="adh_short_C2"/>
    <property type="match status" value="1"/>
</dbReference>
<dbReference type="Proteomes" id="UP000198307">
    <property type="component" value="Unassembled WGS sequence"/>
</dbReference>
<evidence type="ECO:0000313" key="2">
    <source>
        <dbReference type="Proteomes" id="UP000198307"/>
    </source>
</evidence>
<dbReference type="InterPro" id="IPR051468">
    <property type="entry name" value="Fungal_SecMetab_SDRs"/>
</dbReference>
<keyword evidence="2" id="KW-1185">Reference proteome</keyword>
<dbReference type="PANTHER" id="PTHR43544:SF12">
    <property type="entry name" value="NAD(P)-BINDING ROSSMANN-FOLD SUPERFAMILY PROTEIN"/>
    <property type="match status" value="1"/>
</dbReference>
<dbReference type="SUPFAM" id="SSF51735">
    <property type="entry name" value="NAD(P)-binding Rossmann-fold domains"/>
    <property type="match status" value="1"/>
</dbReference>